<comment type="caution">
    <text evidence="1">The sequence shown here is derived from an EMBL/GenBank/DDBJ whole genome shotgun (WGS) entry which is preliminary data.</text>
</comment>
<dbReference type="EMBL" id="JAKMAI010000007">
    <property type="protein sequence ID" value="MCM0158330.1"/>
    <property type="molecule type" value="Genomic_DNA"/>
</dbReference>
<organism evidence="1 2">
    <name type="scientific">endosymbiont of Metamasius hemipterus</name>
    <dbReference type="NCBI Taxonomy" id="204627"/>
    <lineage>
        <taxon>Bacteria</taxon>
        <taxon>Pseudomonadati</taxon>
        <taxon>Pseudomonadota</taxon>
        <taxon>Gammaproteobacteria</taxon>
        <taxon>Candidatus Nardonella</taxon>
    </lineage>
</organism>
<gene>
    <name evidence="1" type="ORF">L7J86_00865</name>
</gene>
<dbReference type="Proteomes" id="UP001203831">
    <property type="component" value="Unassembled WGS sequence"/>
</dbReference>
<accession>A0ABT0TWF8</accession>
<evidence type="ECO:0000313" key="2">
    <source>
        <dbReference type="Proteomes" id="UP001203831"/>
    </source>
</evidence>
<dbReference type="RefSeq" id="WP_250672682.1">
    <property type="nucleotide sequence ID" value="NZ_JAKMAI010000007.1"/>
</dbReference>
<sequence>MQSAFSKILKKFSEVGHVRDNLRHPSKGSEEVQLNVLLNFQENPHTKSRAVAADSDIYHTSVLNHTSVLKYLKIHRSKESGMK</sequence>
<protein>
    <submittedName>
        <fullName evidence="1">Uncharacterized protein</fullName>
    </submittedName>
</protein>
<evidence type="ECO:0000313" key="1">
    <source>
        <dbReference type="EMBL" id="MCM0158330.1"/>
    </source>
</evidence>
<proteinExistence type="predicted"/>
<reference evidence="1" key="1">
    <citation type="submission" date="2022-01" db="EMBL/GenBank/DDBJ databases">
        <title>Genome assemble of Metamasius hemipterus Nardonella endosymbiont.</title>
        <authorList>
            <person name="Palmieri L."/>
            <person name="Pavarini R."/>
            <person name="Sharma P."/>
        </authorList>
    </citation>
    <scope>NUCLEOTIDE SEQUENCE [LARGE SCALE GENOMIC DNA]</scope>
    <source>
        <strain evidence="1">NARMHE1</strain>
    </source>
</reference>
<name>A0ABT0TWF8_9GAMM</name>
<keyword evidence="2" id="KW-1185">Reference proteome</keyword>